<dbReference type="CDD" id="cd00118">
    <property type="entry name" value="LysM"/>
    <property type="match status" value="1"/>
</dbReference>
<feature type="compositionally biased region" description="Polar residues" evidence="2">
    <location>
        <begin position="417"/>
        <end position="428"/>
    </location>
</feature>
<evidence type="ECO:0000259" key="3">
    <source>
        <dbReference type="PROSITE" id="PS51782"/>
    </source>
</evidence>
<dbReference type="SUPFAM" id="SSF54106">
    <property type="entry name" value="LysM domain"/>
    <property type="match status" value="1"/>
</dbReference>
<name>A0ABV9Q0U3_9BACL</name>
<keyword evidence="1" id="KW-0175">Coiled coil</keyword>
<dbReference type="InterPro" id="IPR018392">
    <property type="entry name" value="LysM"/>
</dbReference>
<sequence>MALGDHNQVIRIQVDQRLALESGVVGDLREDATVSTEITYFDRIGDSYILEGILAFSGAVESPAREGEDSGPDSVTPISYRLPFALRLPVQGQPNFLEVNTRIGKWDVQPLAPGFLQLQAELAIQGLNGKNGYSFYCGEQEDWVQPQIVTAEESIDRSEGTPRTNAAAANFEAALLETRQDQEEQGYNEQDWLIEAQEERDEQDTLVFNPDYGWHEQLNSALEQPSEMEEVRVEQVFQEEDLDMENRADQEADEAEKEIRDQEEDYQFEALADEVVKKASVEKLWPVGEPPEKPVTAMTQPEQQMQEIVSAANASDGPAEEQIVTAQGEPMETEPVAAEAPALQSPAGPKLSFGSKKEEEAPAPVKLSGLLHGGSLAKNFARESVPTDDPAAAVSQNALQQDSEPVSSPREEPAEQTGENLTDVTNESSSSIWGNWIQKASDNKFTLKFRIIQEAESLDQIANNYETPIENLMRANGLTNEQVDVGQVLIIPGRRR</sequence>
<evidence type="ECO:0000256" key="2">
    <source>
        <dbReference type="SAM" id="MobiDB-lite"/>
    </source>
</evidence>
<feature type="region of interest" description="Disordered" evidence="2">
    <location>
        <begin position="329"/>
        <end position="370"/>
    </location>
</feature>
<gene>
    <name evidence="4" type="ORF">ACFO8Q_11020</name>
</gene>
<proteinExistence type="predicted"/>
<keyword evidence="5" id="KW-1185">Reference proteome</keyword>
<dbReference type="EMBL" id="JBHSHC010000093">
    <property type="protein sequence ID" value="MFC4767884.1"/>
    <property type="molecule type" value="Genomic_DNA"/>
</dbReference>
<feature type="region of interest" description="Disordered" evidence="2">
    <location>
        <begin position="384"/>
        <end position="428"/>
    </location>
</feature>
<comment type="caution">
    <text evidence="4">The sequence shown here is derived from an EMBL/GenBank/DDBJ whole genome shotgun (WGS) entry which is preliminary data.</text>
</comment>
<protein>
    <submittedName>
        <fullName evidence="4">LysM peptidoglycan-binding domain-containing protein</fullName>
    </submittedName>
</protein>
<feature type="compositionally biased region" description="Polar residues" evidence="2">
    <location>
        <begin position="394"/>
        <end position="406"/>
    </location>
</feature>
<dbReference type="Pfam" id="PF01476">
    <property type="entry name" value="LysM"/>
    <property type="match status" value="1"/>
</dbReference>
<dbReference type="Gene3D" id="3.10.350.10">
    <property type="entry name" value="LysM domain"/>
    <property type="match status" value="1"/>
</dbReference>
<dbReference type="Proteomes" id="UP001596002">
    <property type="component" value="Unassembled WGS sequence"/>
</dbReference>
<evidence type="ECO:0000313" key="5">
    <source>
        <dbReference type="Proteomes" id="UP001596002"/>
    </source>
</evidence>
<evidence type="ECO:0000313" key="4">
    <source>
        <dbReference type="EMBL" id="MFC4767884.1"/>
    </source>
</evidence>
<accession>A0ABV9Q0U3</accession>
<evidence type="ECO:0000256" key="1">
    <source>
        <dbReference type="SAM" id="Coils"/>
    </source>
</evidence>
<dbReference type="PROSITE" id="PS51782">
    <property type="entry name" value="LYSM"/>
    <property type="match status" value="1"/>
</dbReference>
<feature type="domain" description="LysM" evidence="3">
    <location>
        <begin position="448"/>
        <end position="491"/>
    </location>
</feature>
<dbReference type="SMART" id="SM00257">
    <property type="entry name" value="LysM"/>
    <property type="match status" value="1"/>
</dbReference>
<dbReference type="RefSeq" id="WP_380025806.1">
    <property type="nucleotide sequence ID" value="NZ_JBHSHC010000093.1"/>
</dbReference>
<organism evidence="4 5">
    <name type="scientific">Effusibacillus consociatus</name>
    <dbReference type="NCBI Taxonomy" id="1117041"/>
    <lineage>
        <taxon>Bacteria</taxon>
        <taxon>Bacillati</taxon>
        <taxon>Bacillota</taxon>
        <taxon>Bacilli</taxon>
        <taxon>Bacillales</taxon>
        <taxon>Alicyclobacillaceae</taxon>
        <taxon>Effusibacillus</taxon>
    </lineage>
</organism>
<reference evidence="5" key="1">
    <citation type="journal article" date="2019" name="Int. J. Syst. Evol. Microbiol.">
        <title>The Global Catalogue of Microorganisms (GCM) 10K type strain sequencing project: providing services to taxonomists for standard genome sequencing and annotation.</title>
        <authorList>
            <consortium name="The Broad Institute Genomics Platform"/>
            <consortium name="The Broad Institute Genome Sequencing Center for Infectious Disease"/>
            <person name="Wu L."/>
            <person name="Ma J."/>
        </authorList>
    </citation>
    <scope>NUCLEOTIDE SEQUENCE [LARGE SCALE GENOMIC DNA]</scope>
    <source>
        <strain evidence="5">WYCCWR 12678</strain>
    </source>
</reference>
<dbReference type="InterPro" id="IPR036779">
    <property type="entry name" value="LysM_dom_sf"/>
</dbReference>
<feature type="coiled-coil region" evidence="1">
    <location>
        <begin position="245"/>
        <end position="272"/>
    </location>
</feature>